<protein>
    <submittedName>
        <fullName evidence="2">Uncharacterized protein</fullName>
    </submittedName>
</protein>
<keyword evidence="3" id="KW-1185">Reference proteome</keyword>
<keyword evidence="1" id="KW-0472">Membrane</keyword>
<evidence type="ECO:0000313" key="3">
    <source>
        <dbReference type="Proteomes" id="UP001501525"/>
    </source>
</evidence>
<dbReference type="Proteomes" id="UP001501525">
    <property type="component" value="Unassembled WGS sequence"/>
</dbReference>
<accession>A0ABP9MBB8</accession>
<feature type="transmembrane region" description="Helical" evidence="1">
    <location>
        <begin position="6"/>
        <end position="29"/>
    </location>
</feature>
<sequence>MRTIVAVITTIGIVGITLGMGTQLVSLLMTEKGISNSTIGIEEQLVELRLLLQPSLLLESLSI</sequence>
<organism evidence="2 3">
    <name type="scientific">Bartonella acomydis</name>
    <dbReference type="NCBI Taxonomy" id="686234"/>
    <lineage>
        <taxon>Bacteria</taxon>
        <taxon>Pseudomonadati</taxon>
        <taxon>Pseudomonadota</taxon>
        <taxon>Alphaproteobacteria</taxon>
        <taxon>Hyphomicrobiales</taxon>
        <taxon>Bartonellaceae</taxon>
        <taxon>Bartonella</taxon>
    </lineage>
</organism>
<evidence type="ECO:0000313" key="2">
    <source>
        <dbReference type="EMBL" id="GAA5094138.1"/>
    </source>
</evidence>
<evidence type="ECO:0000256" key="1">
    <source>
        <dbReference type="SAM" id="Phobius"/>
    </source>
</evidence>
<name>A0ABP9MBB8_9HYPH</name>
<dbReference type="EMBL" id="BAABIY010000002">
    <property type="protein sequence ID" value="GAA5094138.1"/>
    <property type="molecule type" value="Genomic_DNA"/>
</dbReference>
<comment type="caution">
    <text evidence="2">The sequence shown here is derived from an EMBL/GenBank/DDBJ whole genome shotgun (WGS) entry which is preliminary data.</text>
</comment>
<reference evidence="3" key="1">
    <citation type="journal article" date="2019" name="Int. J. Syst. Evol. Microbiol.">
        <title>The Global Catalogue of Microorganisms (GCM) 10K type strain sequencing project: providing services to taxonomists for standard genome sequencing and annotation.</title>
        <authorList>
            <consortium name="The Broad Institute Genomics Platform"/>
            <consortium name="The Broad Institute Genome Sequencing Center for Infectious Disease"/>
            <person name="Wu L."/>
            <person name="Ma J."/>
        </authorList>
    </citation>
    <scope>NUCLEOTIDE SEQUENCE [LARGE SCALE GENOMIC DNA]</scope>
    <source>
        <strain evidence="3">JCM 17706</strain>
    </source>
</reference>
<keyword evidence="1" id="KW-1133">Transmembrane helix</keyword>
<gene>
    <name evidence="2" type="ORF">GCM10023260_01030</name>
</gene>
<proteinExistence type="predicted"/>
<keyword evidence="1" id="KW-0812">Transmembrane</keyword>